<dbReference type="eggNOG" id="KOG4595">
    <property type="taxonomic scope" value="Eukaryota"/>
</dbReference>
<proteinExistence type="inferred from homology"/>
<dbReference type="InterPro" id="IPR019191">
    <property type="entry name" value="Essential_protein_Yae1_N"/>
</dbReference>
<name>A0A024UFJ8_9STRA</name>
<reference evidence="3" key="1">
    <citation type="submission" date="2013-12" db="EMBL/GenBank/DDBJ databases">
        <title>The Genome Sequence of Aphanomyces invadans NJM9701.</title>
        <authorList>
            <consortium name="The Broad Institute Genomics Platform"/>
            <person name="Russ C."/>
            <person name="Tyler B."/>
            <person name="van West P."/>
            <person name="Dieguez-Uribeondo J."/>
            <person name="Young S.K."/>
            <person name="Zeng Q."/>
            <person name="Gargeya S."/>
            <person name="Fitzgerald M."/>
            <person name="Abouelleil A."/>
            <person name="Alvarado L."/>
            <person name="Chapman S.B."/>
            <person name="Gainer-Dewar J."/>
            <person name="Goldberg J."/>
            <person name="Griggs A."/>
            <person name="Gujja S."/>
            <person name="Hansen M."/>
            <person name="Howarth C."/>
            <person name="Imamovic A."/>
            <person name="Ireland A."/>
            <person name="Larimer J."/>
            <person name="McCowan C."/>
            <person name="Murphy C."/>
            <person name="Pearson M."/>
            <person name="Poon T.W."/>
            <person name="Priest M."/>
            <person name="Roberts A."/>
            <person name="Saif S."/>
            <person name="Shea T."/>
            <person name="Sykes S."/>
            <person name="Wortman J."/>
            <person name="Nusbaum C."/>
            <person name="Birren B."/>
        </authorList>
    </citation>
    <scope>NUCLEOTIDE SEQUENCE [LARGE SCALE GENOMIC DNA]</scope>
    <source>
        <strain evidence="3">NJM9701</strain>
    </source>
</reference>
<dbReference type="RefSeq" id="XP_008866494.1">
    <property type="nucleotide sequence ID" value="XM_008868272.1"/>
</dbReference>
<dbReference type="PANTHER" id="PTHR28532">
    <property type="entry name" value="GEO13458P1"/>
    <property type="match status" value="1"/>
</dbReference>
<gene>
    <name evidence="3" type="ORF">H310_04093</name>
</gene>
<protein>
    <recommendedName>
        <fullName evidence="2">Essential protein Yae1 N-terminal domain-containing protein</fullName>
    </recommendedName>
</protein>
<organism evidence="3">
    <name type="scientific">Aphanomyces invadans</name>
    <dbReference type="NCBI Taxonomy" id="157072"/>
    <lineage>
        <taxon>Eukaryota</taxon>
        <taxon>Sar</taxon>
        <taxon>Stramenopiles</taxon>
        <taxon>Oomycota</taxon>
        <taxon>Saprolegniomycetes</taxon>
        <taxon>Saprolegniales</taxon>
        <taxon>Verrucalvaceae</taxon>
        <taxon>Aphanomyces</taxon>
    </lineage>
</organism>
<accession>A0A024UFJ8</accession>
<evidence type="ECO:0000259" key="2">
    <source>
        <dbReference type="Pfam" id="PF09811"/>
    </source>
</evidence>
<comment type="similarity">
    <text evidence="1">Belongs to the LTO1 family.</text>
</comment>
<sequence length="136" mass="15747">MDEFDAVDTIEQQFIMEGYEEGMLEGRRLGFEEGKDLGEVKGYEIGAEVGFYYGCYLLWREMLKTKTEQLPTRTEKSIMALGSLIEVYKLENSLDEKMLTDLQLIRAKFKVVTSLLGQKHLVFNETTVLEHKNMSF</sequence>
<dbReference type="EMBL" id="KI913957">
    <property type="protein sequence ID" value="ETW05054.1"/>
    <property type="molecule type" value="Genomic_DNA"/>
</dbReference>
<dbReference type="OrthoDB" id="48036at2759"/>
<dbReference type="STRING" id="157072.A0A024UFJ8"/>
<dbReference type="Pfam" id="PF09811">
    <property type="entry name" value="Yae1_N"/>
    <property type="match status" value="1"/>
</dbReference>
<evidence type="ECO:0000313" key="3">
    <source>
        <dbReference type="EMBL" id="ETW05054.1"/>
    </source>
</evidence>
<dbReference type="AlphaFoldDB" id="A0A024UFJ8"/>
<dbReference type="VEuPathDB" id="FungiDB:H310_04093"/>
<feature type="domain" description="Essential protein Yae1 N-terminal" evidence="2">
    <location>
        <begin position="18"/>
        <end position="55"/>
    </location>
</feature>
<dbReference type="PANTHER" id="PTHR28532:SF1">
    <property type="entry name" value="ORAL CANCER OVEREXPRESSED 1"/>
    <property type="match status" value="1"/>
</dbReference>
<dbReference type="InterPro" id="IPR052436">
    <property type="entry name" value="LTO1_adapter"/>
</dbReference>
<evidence type="ECO:0000256" key="1">
    <source>
        <dbReference type="ARBA" id="ARBA00038090"/>
    </source>
</evidence>
<dbReference type="GeneID" id="20081143"/>